<evidence type="ECO:0000313" key="2">
    <source>
        <dbReference type="EMBL" id="WJW70310.1"/>
    </source>
</evidence>
<dbReference type="Proteomes" id="UP000521676">
    <property type="component" value="Unassembled WGS sequence"/>
</dbReference>
<dbReference type="EMBL" id="CP128402">
    <property type="protein sequence ID" value="WJW70310.1"/>
    <property type="molecule type" value="Genomic_DNA"/>
</dbReference>
<proteinExistence type="predicted"/>
<dbReference type="EMBL" id="JACATZ010000010">
    <property type="protein sequence ID" value="NWJ49162.1"/>
    <property type="molecule type" value="Genomic_DNA"/>
</dbReference>
<dbReference type="Proteomes" id="UP001431572">
    <property type="component" value="Plasmid unnamed2"/>
</dbReference>
<evidence type="ECO:0000313" key="1">
    <source>
        <dbReference type="EMBL" id="NWJ49162.1"/>
    </source>
</evidence>
<keyword evidence="2" id="KW-0614">Plasmid</keyword>
<name>A0A8T7MB99_9CHLR</name>
<reference evidence="1 3" key="1">
    <citation type="submission" date="2020-06" db="EMBL/GenBank/DDBJ databases">
        <title>Anoxygenic phototrophic Chloroflexota member uses a Type I reaction center.</title>
        <authorList>
            <person name="Tsuji J.M."/>
            <person name="Shaw N.A."/>
            <person name="Nagashima S."/>
            <person name="Venkiteswaran J."/>
            <person name="Schiff S.L."/>
            <person name="Hanada S."/>
            <person name="Tank M."/>
            <person name="Neufeld J.D."/>
        </authorList>
    </citation>
    <scope>NUCLEOTIDE SEQUENCE [LARGE SCALE GENOMIC DNA]</scope>
    <source>
        <strain evidence="1">L227-S17</strain>
    </source>
</reference>
<dbReference type="RefSeq" id="WP_341472180.1">
    <property type="nucleotide sequence ID" value="NZ_CP128402.1"/>
</dbReference>
<reference evidence="2" key="2">
    <citation type="journal article" date="2024" name="Nature">
        <title>Anoxygenic phototroph of the Chloroflexota uses a type I reaction centre.</title>
        <authorList>
            <person name="Tsuji J.M."/>
            <person name="Shaw N.A."/>
            <person name="Nagashima S."/>
            <person name="Venkiteswaran J.J."/>
            <person name="Schiff S.L."/>
            <person name="Watanabe T."/>
            <person name="Fukui M."/>
            <person name="Hanada S."/>
            <person name="Tank M."/>
            <person name="Neufeld J.D."/>
        </authorList>
    </citation>
    <scope>NUCLEOTIDE SEQUENCE</scope>
    <source>
        <strain evidence="2">L227-S17</strain>
        <plasmid evidence="2 4">unnamed2</plasmid>
    </source>
</reference>
<sequence length="199" mass="22701">MIARNHPFASIRRVSPRGGEFWYAREVAPLLDYPNIGDFWSVIKKAEQDYQNCLGHFLHIKEKVGKLGHKKHWQRDVRLSDRGLRSVVMAADSDKPIVMLSQGYYWAAQLQEGADRNKQARGEAVGESLGRVDFRGVAGFNPLRRLLAEPPASPEELESFGNVYVMLNQLYSGILFKRPEIGKAEMPPDSRFQKAEMER</sequence>
<keyword evidence="4" id="KW-1185">Reference proteome</keyword>
<organism evidence="1 3">
    <name type="scientific">Candidatus Chlorohelix allophototropha</name>
    <dbReference type="NCBI Taxonomy" id="3003348"/>
    <lineage>
        <taxon>Bacteria</taxon>
        <taxon>Bacillati</taxon>
        <taxon>Chloroflexota</taxon>
        <taxon>Chloroflexia</taxon>
        <taxon>Candidatus Chloroheliales</taxon>
        <taxon>Candidatus Chloroheliaceae</taxon>
        <taxon>Candidatus Chlorohelix</taxon>
    </lineage>
</organism>
<gene>
    <name evidence="1" type="ORF">HXX08_25170</name>
    <name evidence="2" type="ORF">OZ401_005041</name>
</gene>
<geneLocation type="plasmid" evidence="2 4">
    <name>unnamed2</name>
</geneLocation>
<evidence type="ECO:0000313" key="4">
    <source>
        <dbReference type="Proteomes" id="UP001431572"/>
    </source>
</evidence>
<accession>A0A8T7MB99</accession>
<evidence type="ECO:0000313" key="3">
    <source>
        <dbReference type="Proteomes" id="UP000521676"/>
    </source>
</evidence>
<protein>
    <recommendedName>
        <fullName evidence="5">Bro-N domain-containing protein</fullName>
    </recommendedName>
</protein>
<dbReference type="AlphaFoldDB" id="A0A8T7MB99"/>
<evidence type="ECO:0008006" key="5">
    <source>
        <dbReference type="Google" id="ProtNLM"/>
    </source>
</evidence>